<dbReference type="InterPro" id="IPR001668">
    <property type="entry name" value="Mob_Pre"/>
</dbReference>
<feature type="coiled-coil region" evidence="2">
    <location>
        <begin position="248"/>
        <end position="282"/>
    </location>
</feature>
<sequence length="573" mass="64241">MSLAVCRIQKIKSWGLLGGNEAHTARARNTLNANPEVTNVTLFGNSDNANLVALVKDKIGLQKIRSNAVLAVEMVLSASAEYFRPEGLFQAGTQDKQRLENFTQATLTWLCSAWGDRLLRAELHLDEITPHVHAYIVPLDKNGKLNCRALFGTREKLSQLQDSFADAVAHLGISRGIKGSAATYTSVKKYYARVESDSEILDLESYLPKPRIHEASESYRERMIETLSPKLELINYQLSDRTRLLKQKAELEKTALRSEKLRAGLEKELLALRQEMKVLQDLPLESVADELGLNQDKHNQSKWLSNHHAIAISNSSFHDDLHNSIGKGALELVMHVNQCTFDDAVVWLRDCFGEEEMLAAVTHHARREALSIAQQVPPSIFVAPKEDRNRWTEIERYLTRDRSLPQKLVQTLYQRGLIYADSTGNAVFLARSLSSEVTGAYLHPPRATGDAFSFCSRRRLISQHGWFHLSMGGNFNSPTIMAMLVSTPIEAMSLAALNAPHQKRTLYLVSDSENAPAPVEFLKNVPTVIVAMPKVAAITLQRYISHAKQLEPRTSWNRQLQELQGDTSYVTLG</sequence>
<evidence type="ECO:0000313" key="4">
    <source>
        <dbReference type="EMBL" id="MBD2198349.1"/>
    </source>
</evidence>
<dbReference type="Gene3D" id="3.30.930.30">
    <property type="match status" value="1"/>
</dbReference>
<organism evidence="4 5">
    <name type="scientific">Calothrix parietina FACHB-288</name>
    <dbReference type="NCBI Taxonomy" id="2692896"/>
    <lineage>
        <taxon>Bacteria</taxon>
        <taxon>Bacillati</taxon>
        <taxon>Cyanobacteriota</taxon>
        <taxon>Cyanophyceae</taxon>
        <taxon>Nostocales</taxon>
        <taxon>Calotrichaceae</taxon>
        <taxon>Calothrix</taxon>
    </lineage>
</organism>
<dbReference type="InterPro" id="IPR025054">
    <property type="entry name" value="DUF3991"/>
</dbReference>
<proteinExistence type="inferred from homology"/>
<dbReference type="RefSeq" id="WP_190545885.1">
    <property type="nucleotide sequence ID" value="NZ_CAWPNO010000074.1"/>
</dbReference>
<evidence type="ECO:0000259" key="3">
    <source>
        <dbReference type="Pfam" id="PF13154"/>
    </source>
</evidence>
<protein>
    <submittedName>
        <fullName evidence="4">Plasmid recombination protein</fullName>
    </submittedName>
</protein>
<dbReference type="NCBIfam" id="NF041497">
    <property type="entry name" value="MobV"/>
    <property type="match status" value="1"/>
</dbReference>
<name>A0ABR8AF22_9CYAN</name>
<keyword evidence="5" id="KW-1185">Reference proteome</keyword>
<gene>
    <name evidence="4" type="ORF">H6G24_23055</name>
</gene>
<dbReference type="EMBL" id="JACJQH010000040">
    <property type="protein sequence ID" value="MBD2198349.1"/>
    <property type="molecule type" value="Genomic_DNA"/>
</dbReference>
<evidence type="ECO:0000256" key="1">
    <source>
        <dbReference type="ARBA" id="ARBA00010657"/>
    </source>
</evidence>
<accession>A0ABR8AF22</accession>
<evidence type="ECO:0000313" key="5">
    <source>
        <dbReference type="Proteomes" id="UP000658514"/>
    </source>
</evidence>
<reference evidence="4 5" key="1">
    <citation type="journal article" date="2020" name="ISME J.">
        <title>Comparative genomics reveals insights into cyanobacterial evolution and habitat adaptation.</title>
        <authorList>
            <person name="Chen M.Y."/>
            <person name="Teng W.K."/>
            <person name="Zhao L."/>
            <person name="Hu C.X."/>
            <person name="Zhou Y.K."/>
            <person name="Han B.P."/>
            <person name="Song L.R."/>
            <person name="Shu W.S."/>
        </authorList>
    </citation>
    <scope>NUCLEOTIDE SEQUENCE [LARGE SCALE GENOMIC DNA]</scope>
    <source>
        <strain evidence="4 5">FACHB-288</strain>
    </source>
</reference>
<comment type="caution">
    <text evidence="4">The sequence shown here is derived from an EMBL/GenBank/DDBJ whole genome shotgun (WGS) entry which is preliminary data.</text>
</comment>
<feature type="domain" description="DUF3991" evidence="3">
    <location>
        <begin position="396"/>
        <end position="441"/>
    </location>
</feature>
<evidence type="ECO:0000256" key="2">
    <source>
        <dbReference type="SAM" id="Coils"/>
    </source>
</evidence>
<dbReference type="Pfam" id="PF01076">
    <property type="entry name" value="Mob_Pre"/>
    <property type="match status" value="1"/>
</dbReference>
<dbReference type="Pfam" id="PF13154">
    <property type="entry name" value="DUF3991"/>
    <property type="match status" value="1"/>
</dbReference>
<keyword evidence="2" id="KW-0175">Coiled coil</keyword>
<dbReference type="Proteomes" id="UP000658514">
    <property type="component" value="Unassembled WGS sequence"/>
</dbReference>
<comment type="similarity">
    <text evidence="1">Belongs to the plasmid mobilization pre family.</text>
</comment>
<dbReference type="CDD" id="cd17242">
    <property type="entry name" value="MobM_relaxase"/>
    <property type="match status" value="1"/>
</dbReference>